<sequence length="47" mass="5397">MSFDHHDIVKLILSKILCLSISIVLTRVNYSKDVVNKIDNIFTESAY</sequence>
<name>F1Z1K3_9STRE</name>
<proteinExistence type="predicted"/>
<dbReference type="Proteomes" id="UP000003732">
    <property type="component" value="Unassembled WGS sequence"/>
</dbReference>
<dbReference type="EMBL" id="AEUT02000001">
    <property type="protein sequence ID" value="EGE53512.1"/>
    <property type="molecule type" value="Genomic_DNA"/>
</dbReference>
<evidence type="ECO:0000313" key="2">
    <source>
        <dbReference type="Proteomes" id="UP000003732"/>
    </source>
</evidence>
<comment type="caution">
    <text evidence="1">The sequence shown here is derived from an EMBL/GenBank/DDBJ whole genome shotgun (WGS) entry which is preliminary data.</text>
</comment>
<accession>F1Z1K3</accession>
<reference evidence="1 2" key="1">
    <citation type="submission" date="2011-02" db="EMBL/GenBank/DDBJ databases">
        <authorList>
            <person name="Stanhope M.J."/>
            <person name="Durkin A.S."/>
            <person name="Hostetler J."/>
            <person name="Kim M."/>
            <person name="Radune D."/>
            <person name="Singh I."/>
            <person name="Town C.D."/>
        </authorList>
    </citation>
    <scope>NUCLEOTIDE SEQUENCE [LARGE SCALE GENOMIC DNA]</scope>
    <source>
        <strain evidence="1 2">NCFD 2020</strain>
    </source>
</reference>
<dbReference type="AlphaFoldDB" id="F1Z1K3"/>
<gene>
    <name evidence="1" type="ORF">SPB_2080</name>
</gene>
<evidence type="ECO:0000313" key="1">
    <source>
        <dbReference type="EMBL" id="EGE53512.1"/>
    </source>
</evidence>
<organism evidence="1 2">
    <name type="scientific">Streptococcus parauberis NCFD 2020</name>
    <dbReference type="NCBI Taxonomy" id="873447"/>
    <lineage>
        <taxon>Bacteria</taxon>
        <taxon>Bacillati</taxon>
        <taxon>Bacillota</taxon>
        <taxon>Bacilli</taxon>
        <taxon>Lactobacillales</taxon>
        <taxon>Streptococcaceae</taxon>
        <taxon>Streptococcus</taxon>
    </lineage>
</organism>
<protein>
    <submittedName>
        <fullName evidence="1">Uncharacterized protein</fullName>
    </submittedName>
</protein>
<dbReference type="HOGENOM" id="CLU_3173806_0_0_9"/>